<dbReference type="Proteomes" id="UP001380953">
    <property type="component" value="Unassembled WGS sequence"/>
</dbReference>
<accession>A0ACC6P9G7</accession>
<comment type="caution">
    <text evidence="1">The sequence shown here is derived from an EMBL/GenBank/DDBJ whole genome shotgun (WGS) entry which is preliminary data.</text>
</comment>
<evidence type="ECO:0000313" key="2">
    <source>
        <dbReference type="Proteomes" id="UP001380953"/>
    </source>
</evidence>
<gene>
    <name evidence="1" type="ORF">WKI47_06620</name>
</gene>
<name>A0ACC6P9G7_9BACL</name>
<sequence>MNNGKKKMGTPMKGSLILLAVGLVIAGIGTWLGGLDTIVLPDLPFWNH</sequence>
<reference evidence="1" key="1">
    <citation type="submission" date="2024-03" db="EMBL/GenBank/DDBJ databases">
        <title>Whole genome sequecning of epiphytes from Marcgravia umbellata leaves.</title>
        <authorList>
            <person name="Kumar G."/>
            <person name="Savka M.A."/>
        </authorList>
    </citation>
    <scope>NUCLEOTIDE SEQUENCE</scope>
    <source>
        <strain evidence="1">RIT_BL5</strain>
    </source>
</reference>
<organism evidence="1 2">
    <name type="scientific">Saccharibacillus sacchari</name>
    <dbReference type="NCBI Taxonomy" id="456493"/>
    <lineage>
        <taxon>Bacteria</taxon>
        <taxon>Bacillati</taxon>
        <taxon>Bacillota</taxon>
        <taxon>Bacilli</taxon>
        <taxon>Bacillales</taxon>
        <taxon>Paenibacillaceae</taxon>
        <taxon>Saccharibacillus</taxon>
    </lineage>
</organism>
<evidence type="ECO:0000313" key="1">
    <source>
        <dbReference type="EMBL" id="MEJ8303589.1"/>
    </source>
</evidence>
<proteinExistence type="predicted"/>
<keyword evidence="2" id="KW-1185">Reference proteome</keyword>
<protein>
    <submittedName>
        <fullName evidence="1">Uncharacterized protein</fullName>
    </submittedName>
</protein>
<dbReference type="EMBL" id="JBBKAR010000019">
    <property type="protein sequence ID" value="MEJ8303589.1"/>
    <property type="molecule type" value="Genomic_DNA"/>
</dbReference>